<dbReference type="RefSeq" id="WP_058844973.1">
    <property type="nucleotide sequence ID" value="NZ_JAZBNI010000011.1"/>
</dbReference>
<keyword evidence="1" id="KW-0812">Transmembrane</keyword>
<evidence type="ECO:0000256" key="1">
    <source>
        <dbReference type="SAM" id="Phobius"/>
    </source>
</evidence>
<dbReference type="AlphaFoldDB" id="A0A2I0UY62"/>
<protein>
    <submittedName>
        <fullName evidence="2">Uncharacterized protein</fullName>
    </submittedName>
</protein>
<evidence type="ECO:0000313" key="3">
    <source>
        <dbReference type="Proteomes" id="UP000234956"/>
    </source>
</evidence>
<organism evidence="2 3">
    <name type="scientific">Lysinibacillus fusiformis</name>
    <dbReference type="NCBI Taxonomy" id="28031"/>
    <lineage>
        <taxon>Bacteria</taxon>
        <taxon>Bacillati</taxon>
        <taxon>Bacillota</taxon>
        <taxon>Bacilli</taxon>
        <taxon>Bacillales</taxon>
        <taxon>Bacillaceae</taxon>
        <taxon>Lysinibacillus</taxon>
    </lineage>
</organism>
<keyword evidence="1" id="KW-0472">Membrane</keyword>
<reference evidence="2 3" key="1">
    <citation type="submission" date="2017-10" db="EMBL/GenBank/DDBJ databases">
        <title>Draft genome of Lysinibacillus fusiformis strain Juneja, a laboratory-derived pathogen of Drosophila melanogaster.</title>
        <authorList>
            <person name="Smith B.R."/>
            <person name="Unckless R.L."/>
        </authorList>
    </citation>
    <scope>NUCLEOTIDE SEQUENCE [LARGE SCALE GENOMIC DNA]</scope>
    <source>
        <strain evidence="2 3">Juneja</strain>
    </source>
</reference>
<proteinExistence type="predicted"/>
<dbReference type="EMBL" id="PDFK01000004">
    <property type="protein sequence ID" value="PKU50902.1"/>
    <property type="molecule type" value="Genomic_DNA"/>
</dbReference>
<evidence type="ECO:0000313" key="2">
    <source>
        <dbReference type="EMBL" id="PKU50902.1"/>
    </source>
</evidence>
<name>A0A2I0UY62_9BACI</name>
<keyword evidence="1" id="KW-1133">Transmembrane helix</keyword>
<dbReference type="Proteomes" id="UP000234956">
    <property type="component" value="Unassembled WGS sequence"/>
</dbReference>
<gene>
    <name evidence="2" type="ORF">CRI88_14560</name>
</gene>
<sequence length="59" mass="6797">MIERTKKSLFIEEIGEIFWFSNEQFHAGHRVWLSYVVGTLPVHVTLLAVLMTAFAGYVI</sequence>
<comment type="caution">
    <text evidence="2">The sequence shown here is derived from an EMBL/GenBank/DDBJ whole genome shotgun (WGS) entry which is preliminary data.</text>
</comment>
<feature type="transmembrane region" description="Helical" evidence="1">
    <location>
        <begin position="32"/>
        <end position="58"/>
    </location>
</feature>
<accession>A0A2I0UY62</accession>